<sequence length="483" mass="52703">MESSQTTVARRHPEDFGSSLQRLADSVESTMAAVYDLDVAVLNTQPSPSRQEFLLLRQTLRDHWTGLQAFLHSCSVVVDDFYILSKTAGVEPEQERAAFLKEIIEESVAKLQNSCKALVARNAGISLGFQNASSQFISKRSSRNVAGPRRSLSARVRGLTPHANQFVQFSLNSAYPDVSSSATATQQSLIDTHIILNEISQFWDSLEARFQASSDDQHTESQLLMLEDKSTEYSTVWEANGEDIRHTLASLSRSIDLLSIEATAPLSHEEHLDRGVSWNAILKLFKSSRLRVSPFHNSSDTSYSASISSTYTSRSNPSIPLISHRLTSAGCTISSVSPASTAGASEQTVSFSAWISTPSHLPLLAIPSSPPHGWPSGSYASSATSSPNTYSCDDDGLPPRPPSGISVPQATSMPEAQVVARSNISDKDLPSSGDEQASHSTSSSKPHLRKRAHTIMVSFFIKFKQHLPSRGKGIESLRLRIFR</sequence>
<comment type="caution">
    <text evidence="2">The sequence shown here is derived from an EMBL/GenBank/DDBJ whole genome shotgun (WGS) entry which is preliminary data.</text>
</comment>
<keyword evidence="3" id="KW-1185">Reference proteome</keyword>
<protein>
    <submittedName>
        <fullName evidence="2">Uncharacterized protein</fullName>
    </submittedName>
</protein>
<dbReference type="OrthoDB" id="3055326at2759"/>
<accession>A0A8S0XS59</accession>
<evidence type="ECO:0000256" key="1">
    <source>
        <dbReference type="SAM" id="MobiDB-lite"/>
    </source>
</evidence>
<organism evidence="2 3">
    <name type="scientific">Cyclocybe aegerita</name>
    <name type="common">Black poplar mushroom</name>
    <name type="synonym">Agrocybe aegerita</name>
    <dbReference type="NCBI Taxonomy" id="1973307"/>
    <lineage>
        <taxon>Eukaryota</taxon>
        <taxon>Fungi</taxon>
        <taxon>Dikarya</taxon>
        <taxon>Basidiomycota</taxon>
        <taxon>Agaricomycotina</taxon>
        <taxon>Agaricomycetes</taxon>
        <taxon>Agaricomycetidae</taxon>
        <taxon>Agaricales</taxon>
        <taxon>Agaricineae</taxon>
        <taxon>Bolbitiaceae</taxon>
        <taxon>Cyclocybe</taxon>
    </lineage>
</organism>
<reference evidence="2 3" key="1">
    <citation type="submission" date="2020-01" db="EMBL/GenBank/DDBJ databases">
        <authorList>
            <person name="Gupta K D."/>
        </authorList>
    </citation>
    <scope>NUCLEOTIDE SEQUENCE [LARGE SCALE GENOMIC DNA]</scope>
</reference>
<feature type="compositionally biased region" description="Polar residues" evidence="1">
    <location>
        <begin position="433"/>
        <end position="445"/>
    </location>
</feature>
<evidence type="ECO:0000313" key="2">
    <source>
        <dbReference type="EMBL" id="CAA7264571.1"/>
    </source>
</evidence>
<dbReference type="EMBL" id="CACVBS010000045">
    <property type="protein sequence ID" value="CAA7264571.1"/>
    <property type="molecule type" value="Genomic_DNA"/>
</dbReference>
<proteinExistence type="predicted"/>
<dbReference type="AlphaFoldDB" id="A0A8S0XS59"/>
<evidence type="ECO:0000313" key="3">
    <source>
        <dbReference type="Proteomes" id="UP000467700"/>
    </source>
</evidence>
<feature type="region of interest" description="Disordered" evidence="1">
    <location>
        <begin position="425"/>
        <end position="448"/>
    </location>
</feature>
<name>A0A8S0XS59_CYCAE</name>
<dbReference type="Proteomes" id="UP000467700">
    <property type="component" value="Unassembled WGS sequence"/>
</dbReference>
<feature type="region of interest" description="Disordered" evidence="1">
    <location>
        <begin position="385"/>
        <end position="411"/>
    </location>
</feature>
<gene>
    <name evidence="2" type="ORF">AAE3_LOCUS6699</name>
</gene>